<dbReference type="Proteomes" id="UP000887566">
    <property type="component" value="Unplaced"/>
</dbReference>
<accession>A0A914X3K7</accession>
<sequence>MDEIEEGFAGKVGNLTSWPADRWMLRAPSDPFIAAGHCPPSAINDALTTKPTYSHTGPPIGQLLSPIFAAKSGIRWLIDLPGACSANQRRRWIAGSTGDRLRRETDRLTSFFK</sequence>
<evidence type="ECO:0000313" key="1">
    <source>
        <dbReference type="Proteomes" id="UP000887566"/>
    </source>
</evidence>
<proteinExistence type="predicted"/>
<name>A0A914X3K7_9BILA</name>
<keyword evidence="1" id="KW-1185">Reference proteome</keyword>
<dbReference type="AlphaFoldDB" id="A0A914X3K7"/>
<protein>
    <submittedName>
        <fullName evidence="2">Uncharacterized protein</fullName>
    </submittedName>
</protein>
<evidence type="ECO:0000313" key="2">
    <source>
        <dbReference type="WBParaSite" id="PSAMB.scaffold61size89802.g1190.t1"/>
    </source>
</evidence>
<organism evidence="1 2">
    <name type="scientific">Plectus sambesii</name>
    <dbReference type="NCBI Taxonomy" id="2011161"/>
    <lineage>
        <taxon>Eukaryota</taxon>
        <taxon>Metazoa</taxon>
        <taxon>Ecdysozoa</taxon>
        <taxon>Nematoda</taxon>
        <taxon>Chromadorea</taxon>
        <taxon>Plectida</taxon>
        <taxon>Plectina</taxon>
        <taxon>Plectoidea</taxon>
        <taxon>Plectidae</taxon>
        <taxon>Plectus</taxon>
    </lineage>
</organism>
<dbReference type="WBParaSite" id="PSAMB.scaffold61size89802.g1190.t1">
    <property type="protein sequence ID" value="PSAMB.scaffold61size89802.g1190.t1"/>
    <property type="gene ID" value="PSAMB.scaffold61size89802.g1190"/>
</dbReference>
<reference evidence="2" key="1">
    <citation type="submission" date="2022-11" db="UniProtKB">
        <authorList>
            <consortium name="WormBaseParasite"/>
        </authorList>
    </citation>
    <scope>IDENTIFICATION</scope>
</reference>